<dbReference type="SMART" id="SM00184">
    <property type="entry name" value="RING"/>
    <property type="match status" value="1"/>
</dbReference>
<dbReference type="SUPFAM" id="SSF57850">
    <property type="entry name" value="RING/U-box"/>
    <property type="match status" value="1"/>
</dbReference>
<dbReference type="InterPro" id="IPR001841">
    <property type="entry name" value="Znf_RING"/>
</dbReference>
<keyword evidence="1" id="KW-0479">Metal-binding</keyword>
<dbReference type="PROSITE" id="PS50089">
    <property type="entry name" value="ZF_RING_2"/>
    <property type="match status" value="1"/>
</dbReference>
<organism evidence="7 8">
    <name type="scientific">Anopheles dirus</name>
    <dbReference type="NCBI Taxonomy" id="7168"/>
    <lineage>
        <taxon>Eukaryota</taxon>
        <taxon>Metazoa</taxon>
        <taxon>Ecdysozoa</taxon>
        <taxon>Arthropoda</taxon>
        <taxon>Hexapoda</taxon>
        <taxon>Insecta</taxon>
        <taxon>Pterygota</taxon>
        <taxon>Neoptera</taxon>
        <taxon>Endopterygota</taxon>
        <taxon>Diptera</taxon>
        <taxon>Nematocera</taxon>
        <taxon>Culicoidea</taxon>
        <taxon>Culicidae</taxon>
        <taxon>Anophelinae</taxon>
        <taxon>Anopheles</taxon>
    </lineage>
</organism>
<feature type="domain" description="RING-type" evidence="6">
    <location>
        <begin position="51"/>
        <end position="91"/>
    </location>
</feature>
<dbReference type="Gene3D" id="3.30.40.10">
    <property type="entry name" value="Zinc/RING finger domain, C3HC4 (zinc finger)"/>
    <property type="match status" value="1"/>
</dbReference>
<dbReference type="InterPro" id="IPR013083">
    <property type="entry name" value="Znf_RING/FYVE/PHD"/>
</dbReference>
<dbReference type="PANTHER" id="PTHR23041:SF78">
    <property type="entry name" value="E3 UBIQUITIN-PROTEIN LIGASE RNF4"/>
    <property type="match status" value="1"/>
</dbReference>
<evidence type="ECO:0000256" key="1">
    <source>
        <dbReference type="ARBA" id="ARBA00022723"/>
    </source>
</evidence>
<dbReference type="VEuPathDB" id="VectorBase:ADIR008282"/>
<dbReference type="InterPro" id="IPR027370">
    <property type="entry name" value="Znf-RING_euk"/>
</dbReference>
<keyword evidence="2 4" id="KW-0863">Zinc-finger</keyword>
<dbReference type="AlphaFoldDB" id="A0A182NKV2"/>
<dbReference type="GO" id="GO:0008270">
    <property type="term" value="F:zinc ion binding"/>
    <property type="evidence" value="ECO:0007669"/>
    <property type="project" value="UniProtKB-KW"/>
</dbReference>
<evidence type="ECO:0000256" key="4">
    <source>
        <dbReference type="PROSITE-ProRule" id="PRU00175"/>
    </source>
</evidence>
<dbReference type="EnsemblMetazoa" id="ADIR008282-RA">
    <property type="protein sequence ID" value="ADIR008282-PA"/>
    <property type="gene ID" value="ADIR008282"/>
</dbReference>
<keyword evidence="8" id="KW-1185">Reference proteome</keyword>
<dbReference type="PANTHER" id="PTHR23041">
    <property type="entry name" value="RING FINGER DOMAIN-CONTAINING"/>
    <property type="match status" value="1"/>
</dbReference>
<sequence length="118" mass="13236">MKPKLEPRSRKRTTRVTRSPSMGVSAPQLRHQYNLRGKGPPRYVIFSDVECPICLGDYNSPVIVNCGHSFCKACIEECRKTGNRMTCPVCKEKLVVELFIESVDYTKRLSLGGKSSAV</sequence>
<evidence type="ECO:0000313" key="7">
    <source>
        <dbReference type="EnsemblMetazoa" id="ADIR008282-PA"/>
    </source>
</evidence>
<dbReference type="InterPro" id="IPR017907">
    <property type="entry name" value="Znf_RING_CS"/>
</dbReference>
<dbReference type="PROSITE" id="PS00518">
    <property type="entry name" value="ZF_RING_1"/>
    <property type="match status" value="1"/>
</dbReference>
<reference evidence="8" key="1">
    <citation type="submission" date="2013-03" db="EMBL/GenBank/DDBJ databases">
        <title>The Genome Sequence of Anopheles dirus WRAIR2.</title>
        <authorList>
            <consortium name="The Broad Institute Genomics Platform"/>
            <person name="Neafsey D.E."/>
            <person name="Walton C."/>
            <person name="Walker B."/>
            <person name="Young S.K."/>
            <person name="Zeng Q."/>
            <person name="Gargeya S."/>
            <person name="Fitzgerald M."/>
            <person name="Haas B."/>
            <person name="Abouelleil A."/>
            <person name="Allen A.W."/>
            <person name="Alvarado L."/>
            <person name="Arachchi H.M."/>
            <person name="Berlin A.M."/>
            <person name="Chapman S.B."/>
            <person name="Gainer-Dewar J."/>
            <person name="Goldberg J."/>
            <person name="Griggs A."/>
            <person name="Gujja S."/>
            <person name="Hansen M."/>
            <person name="Howarth C."/>
            <person name="Imamovic A."/>
            <person name="Ireland A."/>
            <person name="Larimer J."/>
            <person name="McCowan C."/>
            <person name="Murphy C."/>
            <person name="Pearson M."/>
            <person name="Poon T.W."/>
            <person name="Priest M."/>
            <person name="Roberts A."/>
            <person name="Saif S."/>
            <person name="Shea T."/>
            <person name="Sisk P."/>
            <person name="Sykes S."/>
            <person name="Wortman J."/>
            <person name="Nusbaum C."/>
            <person name="Birren B."/>
        </authorList>
    </citation>
    <scope>NUCLEOTIDE SEQUENCE [LARGE SCALE GENOMIC DNA]</scope>
    <source>
        <strain evidence="8">WRAIR2</strain>
    </source>
</reference>
<name>A0A182NKV2_9DIPT</name>
<evidence type="ECO:0000256" key="2">
    <source>
        <dbReference type="ARBA" id="ARBA00022771"/>
    </source>
</evidence>
<protein>
    <recommendedName>
        <fullName evidence="6">RING-type domain-containing protein</fullName>
    </recommendedName>
</protein>
<evidence type="ECO:0000256" key="3">
    <source>
        <dbReference type="ARBA" id="ARBA00022833"/>
    </source>
</evidence>
<dbReference type="Pfam" id="PF13445">
    <property type="entry name" value="zf-RING_UBOX"/>
    <property type="match status" value="1"/>
</dbReference>
<dbReference type="STRING" id="7168.A0A182NKV2"/>
<evidence type="ECO:0000313" key="8">
    <source>
        <dbReference type="Proteomes" id="UP000075884"/>
    </source>
</evidence>
<feature type="region of interest" description="Disordered" evidence="5">
    <location>
        <begin position="1"/>
        <end position="29"/>
    </location>
</feature>
<dbReference type="Proteomes" id="UP000075884">
    <property type="component" value="Unassembled WGS sequence"/>
</dbReference>
<evidence type="ECO:0000256" key="5">
    <source>
        <dbReference type="SAM" id="MobiDB-lite"/>
    </source>
</evidence>
<accession>A0A182NKV2</accession>
<dbReference type="InterPro" id="IPR047134">
    <property type="entry name" value="RNF4"/>
</dbReference>
<keyword evidence="3" id="KW-0862">Zinc</keyword>
<reference evidence="7" key="2">
    <citation type="submission" date="2020-05" db="UniProtKB">
        <authorList>
            <consortium name="EnsemblMetazoa"/>
        </authorList>
    </citation>
    <scope>IDENTIFICATION</scope>
    <source>
        <strain evidence="7">WRAIR2</strain>
    </source>
</reference>
<proteinExistence type="predicted"/>
<evidence type="ECO:0000259" key="6">
    <source>
        <dbReference type="PROSITE" id="PS50089"/>
    </source>
</evidence>